<organism evidence="1 2">
    <name type="scientific">Paraflavitalea soli</name>
    <dbReference type="NCBI Taxonomy" id="2315862"/>
    <lineage>
        <taxon>Bacteria</taxon>
        <taxon>Pseudomonadati</taxon>
        <taxon>Bacteroidota</taxon>
        <taxon>Chitinophagia</taxon>
        <taxon>Chitinophagales</taxon>
        <taxon>Chitinophagaceae</taxon>
        <taxon>Paraflavitalea</taxon>
    </lineage>
</organism>
<dbReference type="OrthoDB" id="678591at2"/>
<dbReference type="AlphaFoldDB" id="A0A3B7MIK8"/>
<dbReference type="KEGG" id="pseg:D3H65_05250"/>
<dbReference type="EMBL" id="CP032157">
    <property type="protein sequence ID" value="AXY73417.1"/>
    <property type="molecule type" value="Genomic_DNA"/>
</dbReference>
<dbReference type="RefSeq" id="WP_119049255.1">
    <property type="nucleotide sequence ID" value="NZ_CP032157.1"/>
</dbReference>
<reference evidence="1 2" key="1">
    <citation type="submission" date="2018-09" db="EMBL/GenBank/DDBJ databases">
        <title>Genome sequencing of strain 6GH32-13.</title>
        <authorList>
            <person name="Weon H.-Y."/>
            <person name="Heo J."/>
            <person name="Kwon S.-W."/>
        </authorList>
    </citation>
    <scope>NUCLEOTIDE SEQUENCE [LARGE SCALE GENOMIC DNA]</scope>
    <source>
        <strain evidence="1 2">5GH32-13</strain>
    </source>
</reference>
<proteinExistence type="predicted"/>
<dbReference type="Proteomes" id="UP000263900">
    <property type="component" value="Chromosome"/>
</dbReference>
<sequence>MTNDQIEKFLTDKNPDNAPVRIGFKTRKPFIGIFIKTPDYAELKSKNFWAIVWESNIETYQKSKDAKLSRIFNGSEITKLSPFKKGSEE</sequence>
<protein>
    <submittedName>
        <fullName evidence="1">Short-chain dehydrogenase</fullName>
    </submittedName>
</protein>
<accession>A0A3B7MIK8</accession>
<name>A0A3B7MIK8_9BACT</name>
<evidence type="ECO:0000313" key="2">
    <source>
        <dbReference type="Proteomes" id="UP000263900"/>
    </source>
</evidence>
<gene>
    <name evidence="1" type="ORF">D3H65_05250</name>
</gene>
<evidence type="ECO:0000313" key="1">
    <source>
        <dbReference type="EMBL" id="AXY73417.1"/>
    </source>
</evidence>
<keyword evidence="2" id="KW-1185">Reference proteome</keyword>